<dbReference type="PROSITE" id="PS00065">
    <property type="entry name" value="D_2_HYDROXYACID_DH_1"/>
    <property type="match status" value="1"/>
</dbReference>
<dbReference type="EMBL" id="KZ084164">
    <property type="protein sequence ID" value="OSC96858.1"/>
    <property type="molecule type" value="Genomic_DNA"/>
</dbReference>
<dbReference type="STRING" id="1353009.A0A1Y2I6T1"/>
<dbReference type="SMART" id="SM00829">
    <property type="entry name" value="PKS_ER"/>
    <property type="match status" value="1"/>
</dbReference>
<dbReference type="GO" id="GO:0008106">
    <property type="term" value="F:alcohol dehydrogenase (NADP+) activity"/>
    <property type="evidence" value="ECO:0007669"/>
    <property type="project" value="UniProtKB-EC"/>
</dbReference>
<keyword evidence="5 11" id="KW-0479">Metal-binding</keyword>
<keyword evidence="4" id="KW-0597">Phosphoprotein</keyword>
<dbReference type="Pfam" id="PF00107">
    <property type="entry name" value="ADH_zinc_N"/>
    <property type="match status" value="1"/>
</dbReference>
<dbReference type="InterPro" id="IPR013149">
    <property type="entry name" value="ADH-like_C"/>
</dbReference>
<evidence type="ECO:0000313" key="13">
    <source>
        <dbReference type="EMBL" id="OSC96858.1"/>
    </source>
</evidence>
<keyword evidence="7" id="KW-0521">NADP</keyword>
<evidence type="ECO:0000256" key="1">
    <source>
        <dbReference type="ARBA" id="ARBA00001947"/>
    </source>
</evidence>
<dbReference type="Gene3D" id="3.40.50.720">
    <property type="entry name" value="NAD(P)-binding Rossmann-like Domain"/>
    <property type="match status" value="1"/>
</dbReference>
<evidence type="ECO:0000256" key="6">
    <source>
        <dbReference type="ARBA" id="ARBA00022833"/>
    </source>
</evidence>
<dbReference type="InterPro" id="IPR036291">
    <property type="entry name" value="NAD(P)-bd_dom_sf"/>
</dbReference>
<evidence type="ECO:0000256" key="10">
    <source>
        <dbReference type="ARBA" id="ARBA00050997"/>
    </source>
</evidence>
<sequence length="361" mass="38875">MSGQKELEFKGYAVTDPSAWSQLSVVPFQPKNFGPDDVELAITHCGVCGSDLHTASGGWGPVSPPLIVGHEIVGKVTRVGENVKDVKVGDRVGIGAQVGSCLKCRACNDNYENYCPNSIYTYAGQYPDGVRTQGGYATAIRAHHHFVFPIPDQLESRHAAPMLCGGVTVFSPLKANGCGPGKKVGVIGIGGLGHFAVMFAKAMGAEVWAFTRGTAKAEDAKKMGADHVVDTTVDGYWNDLFRTFDIIISTVDHFPPGVTLRNIFSMLYVHGKYITVGMPDMDEPLPTIHPFDITLNGCLVGGSAIGSREDVMEMLQLAAEKGIKPWIQELPMKEASKAFEGVKSGKVRYRYVLQQDIAPVA</sequence>
<evidence type="ECO:0000256" key="11">
    <source>
        <dbReference type="RuleBase" id="RU361277"/>
    </source>
</evidence>
<dbReference type="SUPFAM" id="SSF50129">
    <property type="entry name" value="GroES-like"/>
    <property type="match status" value="1"/>
</dbReference>
<keyword evidence="14" id="KW-1185">Reference proteome</keyword>
<comment type="catalytic activity">
    <reaction evidence="10">
        <text>a primary alcohol + NADP(+) = an aldehyde + NADPH + H(+)</text>
        <dbReference type="Rhea" id="RHEA:15937"/>
        <dbReference type="ChEBI" id="CHEBI:15378"/>
        <dbReference type="ChEBI" id="CHEBI:15734"/>
        <dbReference type="ChEBI" id="CHEBI:17478"/>
        <dbReference type="ChEBI" id="CHEBI:57783"/>
        <dbReference type="ChEBI" id="CHEBI:58349"/>
        <dbReference type="EC" id="1.1.1.2"/>
    </reaction>
    <physiologicalReaction direction="left-to-right" evidence="10">
        <dbReference type="Rhea" id="RHEA:15938"/>
    </physiologicalReaction>
    <physiologicalReaction direction="right-to-left" evidence="10">
        <dbReference type="Rhea" id="RHEA:15939"/>
    </physiologicalReaction>
</comment>
<dbReference type="EC" id="1.1.1.2" evidence="9"/>
<dbReference type="InterPro" id="IPR013154">
    <property type="entry name" value="ADH-like_N"/>
</dbReference>
<dbReference type="InterPro" id="IPR029752">
    <property type="entry name" value="D-isomer_DH_CS1"/>
</dbReference>
<dbReference type="CDD" id="cd05283">
    <property type="entry name" value="CAD1"/>
    <property type="match status" value="1"/>
</dbReference>
<evidence type="ECO:0000256" key="4">
    <source>
        <dbReference type="ARBA" id="ARBA00022553"/>
    </source>
</evidence>
<comment type="similarity">
    <text evidence="2 11">Belongs to the zinc-containing alcohol dehydrogenase family.</text>
</comment>
<dbReference type="Proteomes" id="UP000193067">
    <property type="component" value="Unassembled WGS sequence"/>
</dbReference>
<dbReference type="GO" id="GO:0006066">
    <property type="term" value="P:alcohol metabolic process"/>
    <property type="evidence" value="ECO:0007669"/>
    <property type="project" value="UniProtKB-ARBA"/>
</dbReference>
<reference evidence="13 14" key="1">
    <citation type="journal article" date="2015" name="Biotechnol. Biofuels">
        <title>Enhanced degradation of softwood versus hardwood by the white-rot fungus Pycnoporus coccineus.</title>
        <authorList>
            <person name="Couturier M."/>
            <person name="Navarro D."/>
            <person name="Chevret D."/>
            <person name="Henrissat B."/>
            <person name="Piumi F."/>
            <person name="Ruiz-Duenas F.J."/>
            <person name="Martinez A.T."/>
            <person name="Grigoriev I.V."/>
            <person name="Riley R."/>
            <person name="Lipzen A."/>
            <person name="Berrin J.G."/>
            <person name="Master E.R."/>
            <person name="Rosso M.N."/>
        </authorList>
    </citation>
    <scope>NUCLEOTIDE SEQUENCE [LARGE SCALE GENOMIC DNA]</scope>
    <source>
        <strain evidence="13 14">BRFM310</strain>
    </source>
</reference>
<keyword evidence="6 11" id="KW-0862">Zinc</keyword>
<evidence type="ECO:0000256" key="7">
    <source>
        <dbReference type="ARBA" id="ARBA00022857"/>
    </source>
</evidence>
<evidence type="ECO:0000256" key="2">
    <source>
        <dbReference type="ARBA" id="ARBA00008072"/>
    </source>
</evidence>
<dbReference type="Pfam" id="PF08240">
    <property type="entry name" value="ADH_N"/>
    <property type="match status" value="1"/>
</dbReference>
<name>A0A1Y2I6T1_TRAC3</name>
<evidence type="ECO:0000256" key="8">
    <source>
        <dbReference type="ARBA" id="ARBA00023002"/>
    </source>
</evidence>
<dbReference type="Gene3D" id="3.90.180.10">
    <property type="entry name" value="Medium-chain alcohol dehydrogenases, catalytic domain"/>
    <property type="match status" value="1"/>
</dbReference>
<comment type="subunit">
    <text evidence="3">Homodimer.</text>
</comment>
<accession>A0A1Y2I6T1</accession>
<gene>
    <name evidence="13" type="ORF">PYCCODRAFT_1440753</name>
</gene>
<comment type="cofactor">
    <cofactor evidence="1 11">
        <name>Zn(2+)</name>
        <dbReference type="ChEBI" id="CHEBI:29105"/>
    </cofactor>
</comment>
<organism evidence="13 14">
    <name type="scientific">Trametes coccinea (strain BRFM310)</name>
    <name type="common">Pycnoporus coccineus</name>
    <dbReference type="NCBI Taxonomy" id="1353009"/>
    <lineage>
        <taxon>Eukaryota</taxon>
        <taxon>Fungi</taxon>
        <taxon>Dikarya</taxon>
        <taxon>Basidiomycota</taxon>
        <taxon>Agaricomycotina</taxon>
        <taxon>Agaricomycetes</taxon>
        <taxon>Polyporales</taxon>
        <taxon>Polyporaceae</taxon>
        <taxon>Trametes</taxon>
    </lineage>
</organism>
<proteinExistence type="inferred from homology"/>
<feature type="domain" description="Enoyl reductase (ER)" evidence="12">
    <location>
        <begin position="18"/>
        <end position="353"/>
    </location>
</feature>
<dbReference type="InterPro" id="IPR047109">
    <property type="entry name" value="CAD-like"/>
</dbReference>
<keyword evidence="8" id="KW-0560">Oxidoreductase</keyword>
<evidence type="ECO:0000256" key="9">
    <source>
        <dbReference type="ARBA" id="ARBA00024074"/>
    </source>
</evidence>
<dbReference type="AlphaFoldDB" id="A0A1Y2I6T1"/>
<dbReference type="SUPFAM" id="SSF51735">
    <property type="entry name" value="NAD(P)-binding Rossmann-fold domains"/>
    <property type="match status" value="1"/>
</dbReference>
<evidence type="ECO:0000256" key="5">
    <source>
        <dbReference type="ARBA" id="ARBA00022723"/>
    </source>
</evidence>
<evidence type="ECO:0000259" key="12">
    <source>
        <dbReference type="SMART" id="SM00829"/>
    </source>
</evidence>
<dbReference type="GO" id="GO:0008270">
    <property type="term" value="F:zinc ion binding"/>
    <property type="evidence" value="ECO:0007669"/>
    <property type="project" value="InterPro"/>
</dbReference>
<evidence type="ECO:0000256" key="3">
    <source>
        <dbReference type="ARBA" id="ARBA00011738"/>
    </source>
</evidence>
<dbReference type="InterPro" id="IPR002328">
    <property type="entry name" value="ADH_Zn_CS"/>
</dbReference>
<dbReference type="OrthoDB" id="1879366at2759"/>
<dbReference type="PANTHER" id="PTHR42683">
    <property type="entry name" value="ALDEHYDE REDUCTASE"/>
    <property type="match status" value="1"/>
</dbReference>
<evidence type="ECO:0000313" key="14">
    <source>
        <dbReference type="Proteomes" id="UP000193067"/>
    </source>
</evidence>
<dbReference type="InterPro" id="IPR020843">
    <property type="entry name" value="ER"/>
</dbReference>
<dbReference type="FunFam" id="3.40.50.720:FF:000158">
    <property type="entry name" value="Zinc-binding alcohol dehydrogenase"/>
    <property type="match status" value="1"/>
</dbReference>
<dbReference type="PROSITE" id="PS00059">
    <property type="entry name" value="ADH_ZINC"/>
    <property type="match status" value="1"/>
</dbReference>
<protein>
    <recommendedName>
        <fullName evidence="9">alcohol dehydrogenase (NADP(+))</fullName>
        <ecNumber evidence="9">1.1.1.2</ecNumber>
    </recommendedName>
</protein>
<dbReference type="InterPro" id="IPR011032">
    <property type="entry name" value="GroES-like_sf"/>
</dbReference>